<keyword evidence="6" id="KW-0665">Pyrimidine biosynthesis</keyword>
<keyword evidence="7 10" id="KW-0560">Oxidoreductase</keyword>
<dbReference type="InterPro" id="IPR024920">
    <property type="entry name" value="Dihydroorotate_DH_1"/>
</dbReference>
<dbReference type="PANTHER" id="PTHR48109:SF1">
    <property type="entry name" value="DIHYDROOROTATE DEHYDROGENASE (FUMARATE)"/>
    <property type="match status" value="1"/>
</dbReference>
<evidence type="ECO:0000256" key="5">
    <source>
        <dbReference type="ARBA" id="ARBA00022643"/>
    </source>
</evidence>
<evidence type="ECO:0000256" key="2">
    <source>
        <dbReference type="ARBA" id="ARBA00004725"/>
    </source>
</evidence>
<dbReference type="EMBL" id="DRBS01000209">
    <property type="protein sequence ID" value="HDD44280.1"/>
    <property type="molecule type" value="Genomic_DNA"/>
</dbReference>
<proteinExistence type="inferred from homology"/>
<dbReference type="InterPro" id="IPR013785">
    <property type="entry name" value="Aldolase_TIM"/>
</dbReference>
<dbReference type="Gene3D" id="3.20.20.70">
    <property type="entry name" value="Aldolase class I"/>
    <property type="match status" value="1"/>
</dbReference>
<dbReference type="GO" id="GO:0005737">
    <property type="term" value="C:cytoplasm"/>
    <property type="evidence" value="ECO:0007669"/>
    <property type="project" value="InterPro"/>
</dbReference>
<evidence type="ECO:0000256" key="1">
    <source>
        <dbReference type="ARBA" id="ARBA00001917"/>
    </source>
</evidence>
<accession>A0A7C0U2L5</accession>
<dbReference type="GO" id="GO:0006207">
    <property type="term" value="P:'de novo' pyrimidine nucleobase biosynthetic process"/>
    <property type="evidence" value="ECO:0007669"/>
    <property type="project" value="InterPro"/>
</dbReference>
<dbReference type="Pfam" id="PF01180">
    <property type="entry name" value="DHO_dh"/>
    <property type="match status" value="1"/>
</dbReference>
<comment type="cofactor">
    <cofactor evidence="1">
        <name>FMN</name>
        <dbReference type="ChEBI" id="CHEBI:58210"/>
    </cofactor>
</comment>
<dbReference type="EC" id="1.3.1.14" evidence="10"/>
<comment type="pathway">
    <text evidence="2">Pyrimidine metabolism; UMP biosynthesis via de novo pathway.</text>
</comment>
<dbReference type="PROSITE" id="PS00911">
    <property type="entry name" value="DHODEHASE_1"/>
    <property type="match status" value="1"/>
</dbReference>
<name>A0A7C0U2L5_DESA2</name>
<evidence type="ECO:0000256" key="6">
    <source>
        <dbReference type="ARBA" id="ARBA00022975"/>
    </source>
</evidence>
<dbReference type="AlphaFoldDB" id="A0A7C0U2L5"/>
<feature type="non-terminal residue" evidence="10">
    <location>
        <position position="233"/>
    </location>
</feature>
<keyword evidence="5" id="KW-0288">FMN</keyword>
<comment type="subunit">
    <text evidence="3">Heterotetramer of 2 PyrK and 2 PyrD type B subunits.</text>
</comment>
<dbReference type="NCBIfam" id="NF005574">
    <property type="entry name" value="PRK07259.1"/>
    <property type="match status" value="1"/>
</dbReference>
<evidence type="ECO:0000313" key="10">
    <source>
        <dbReference type="EMBL" id="HDD44280.1"/>
    </source>
</evidence>
<dbReference type="HAMAP" id="MF_00224">
    <property type="entry name" value="DHO_dh_type1"/>
    <property type="match status" value="1"/>
</dbReference>
<dbReference type="UniPathway" id="UPA00070"/>
<dbReference type="NCBIfam" id="TIGR01037">
    <property type="entry name" value="pyrD_sub1_fam"/>
    <property type="match status" value="1"/>
</dbReference>
<evidence type="ECO:0000256" key="7">
    <source>
        <dbReference type="ARBA" id="ARBA00023002"/>
    </source>
</evidence>
<reference evidence="10" key="1">
    <citation type="journal article" date="2020" name="mSystems">
        <title>Genome- and Community-Level Interaction Insights into Carbon Utilization and Element Cycling Functions of Hydrothermarchaeota in Hydrothermal Sediment.</title>
        <authorList>
            <person name="Zhou Z."/>
            <person name="Liu Y."/>
            <person name="Xu W."/>
            <person name="Pan J."/>
            <person name="Luo Z.H."/>
            <person name="Li M."/>
        </authorList>
    </citation>
    <scope>NUCLEOTIDE SEQUENCE [LARGE SCALE GENOMIC DNA]</scope>
    <source>
        <strain evidence="10">HyVt-233</strain>
    </source>
</reference>
<organism evidence="10">
    <name type="scientific">Desulfofervidus auxilii</name>
    <dbReference type="NCBI Taxonomy" id="1621989"/>
    <lineage>
        <taxon>Bacteria</taxon>
        <taxon>Pseudomonadati</taxon>
        <taxon>Thermodesulfobacteriota</taxon>
        <taxon>Candidatus Desulfofervidia</taxon>
        <taxon>Candidatus Desulfofervidales</taxon>
        <taxon>Candidatus Desulfofervidaceae</taxon>
        <taxon>Candidatus Desulfofervidus</taxon>
    </lineage>
</organism>
<evidence type="ECO:0000259" key="9">
    <source>
        <dbReference type="Pfam" id="PF01180"/>
    </source>
</evidence>
<protein>
    <submittedName>
        <fullName evidence="10">Dihydroorotate dehydrogenase</fullName>
        <ecNumber evidence="10">1.3.1.14</ecNumber>
    </submittedName>
</protein>
<feature type="domain" description="Dihydroorotate dehydrogenase catalytic" evidence="9">
    <location>
        <begin position="3"/>
        <end position="231"/>
    </location>
</feature>
<dbReference type="GO" id="GO:0044205">
    <property type="term" value="P:'de novo' UMP biosynthetic process"/>
    <property type="evidence" value="ECO:0007669"/>
    <property type="project" value="UniProtKB-UniPathway"/>
</dbReference>
<evidence type="ECO:0000256" key="3">
    <source>
        <dbReference type="ARBA" id="ARBA00011669"/>
    </source>
</evidence>
<dbReference type="GO" id="GO:0004589">
    <property type="term" value="F:dihydroorotate dehydrogenase (NAD+) activity"/>
    <property type="evidence" value="ECO:0007669"/>
    <property type="project" value="UniProtKB-EC"/>
</dbReference>
<gene>
    <name evidence="10" type="ORF">ENG63_05405</name>
</gene>
<dbReference type="Proteomes" id="UP000886289">
    <property type="component" value="Unassembled WGS sequence"/>
</dbReference>
<dbReference type="InterPro" id="IPR033888">
    <property type="entry name" value="DHOD_1B"/>
</dbReference>
<keyword evidence="8" id="KW-0520">NAD</keyword>
<dbReference type="InterPro" id="IPR005720">
    <property type="entry name" value="Dihydroorotate_DH_cat"/>
</dbReference>
<dbReference type="SUPFAM" id="SSF51395">
    <property type="entry name" value="FMN-linked oxidoreductases"/>
    <property type="match status" value="1"/>
</dbReference>
<dbReference type="PANTHER" id="PTHR48109">
    <property type="entry name" value="DIHYDROOROTATE DEHYDROGENASE (QUINONE), MITOCHONDRIAL-RELATED"/>
    <property type="match status" value="1"/>
</dbReference>
<dbReference type="InterPro" id="IPR001295">
    <property type="entry name" value="Dihydroorotate_DH_CS"/>
</dbReference>
<keyword evidence="4" id="KW-0285">Flavoprotein</keyword>
<evidence type="ECO:0000256" key="8">
    <source>
        <dbReference type="ARBA" id="ARBA00023027"/>
    </source>
</evidence>
<sequence>MNLSVKLGRLELKTPVLVASGTFGYGEEYAKLINLNKLGGIVVKGTSLKPKRGNPPPRLAEVPCGLLNAIGLENIGVEKFIKEKLPFLKRFDTKIIVNIFGFTVEEYAILAEKLDNVGIDALEINVSCPNIEAGGKSFGTDPEMVSKITKAVREKTNLPLFVKLPPQVTDIVILAKAAVSSGADGVSLINSFPAMAIDIHTRKPKLGNVTGGLSGPCLKPIALKMVWEVVKTL</sequence>
<dbReference type="InterPro" id="IPR050074">
    <property type="entry name" value="DHO_dehydrogenase"/>
</dbReference>
<dbReference type="InterPro" id="IPR049622">
    <property type="entry name" value="Dihydroorotate_DH_I"/>
</dbReference>
<comment type="caution">
    <text evidence="10">The sequence shown here is derived from an EMBL/GenBank/DDBJ whole genome shotgun (WGS) entry which is preliminary data.</text>
</comment>
<evidence type="ECO:0000256" key="4">
    <source>
        <dbReference type="ARBA" id="ARBA00022630"/>
    </source>
</evidence>
<dbReference type="CDD" id="cd04740">
    <property type="entry name" value="DHOD_1B_like"/>
    <property type="match status" value="1"/>
</dbReference>